<feature type="compositionally biased region" description="Polar residues" evidence="1">
    <location>
        <begin position="29"/>
        <end position="44"/>
    </location>
</feature>
<accession>A0AAV5JID1</accession>
<evidence type="ECO:0000313" key="2">
    <source>
        <dbReference type="EMBL" id="GKV11129.1"/>
    </source>
</evidence>
<dbReference type="AlphaFoldDB" id="A0AAV5JID1"/>
<name>A0AAV5JID1_9ROSI</name>
<proteinExistence type="predicted"/>
<protein>
    <submittedName>
        <fullName evidence="2">Uncharacterized protein</fullName>
    </submittedName>
</protein>
<reference evidence="2 3" key="1">
    <citation type="journal article" date="2021" name="Commun. Biol.">
        <title>The genome of Shorea leprosula (Dipterocarpaceae) highlights the ecological relevance of drought in aseasonal tropical rainforests.</title>
        <authorList>
            <person name="Ng K.K.S."/>
            <person name="Kobayashi M.J."/>
            <person name="Fawcett J.A."/>
            <person name="Hatakeyama M."/>
            <person name="Paape T."/>
            <person name="Ng C.H."/>
            <person name="Ang C.C."/>
            <person name="Tnah L.H."/>
            <person name="Lee C.T."/>
            <person name="Nishiyama T."/>
            <person name="Sese J."/>
            <person name="O'Brien M.J."/>
            <person name="Copetti D."/>
            <person name="Mohd Noor M.I."/>
            <person name="Ong R.C."/>
            <person name="Putra M."/>
            <person name="Sireger I.Z."/>
            <person name="Indrioko S."/>
            <person name="Kosugi Y."/>
            <person name="Izuno A."/>
            <person name="Isagi Y."/>
            <person name="Lee S.L."/>
            <person name="Shimizu K.K."/>
        </authorList>
    </citation>
    <scope>NUCLEOTIDE SEQUENCE [LARGE SCALE GENOMIC DNA]</scope>
    <source>
        <strain evidence="2">214</strain>
    </source>
</reference>
<keyword evidence="3" id="KW-1185">Reference proteome</keyword>
<organism evidence="2 3">
    <name type="scientific">Rubroshorea leprosula</name>
    <dbReference type="NCBI Taxonomy" id="152421"/>
    <lineage>
        <taxon>Eukaryota</taxon>
        <taxon>Viridiplantae</taxon>
        <taxon>Streptophyta</taxon>
        <taxon>Embryophyta</taxon>
        <taxon>Tracheophyta</taxon>
        <taxon>Spermatophyta</taxon>
        <taxon>Magnoliopsida</taxon>
        <taxon>eudicotyledons</taxon>
        <taxon>Gunneridae</taxon>
        <taxon>Pentapetalae</taxon>
        <taxon>rosids</taxon>
        <taxon>malvids</taxon>
        <taxon>Malvales</taxon>
        <taxon>Dipterocarpaceae</taxon>
        <taxon>Rubroshorea</taxon>
    </lineage>
</organism>
<evidence type="ECO:0000256" key="1">
    <source>
        <dbReference type="SAM" id="MobiDB-lite"/>
    </source>
</evidence>
<gene>
    <name evidence="2" type="ORF">SLEP1_g22411</name>
</gene>
<dbReference type="Proteomes" id="UP001054252">
    <property type="component" value="Unassembled WGS sequence"/>
</dbReference>
<feature type="region of interest" description="Disordered" evidence="1">
    <location>
        <begin position="12"/>
        <end position="59"/>
    </location>
</feature>
<dbReference type="EMBL" id="BPVZ01000033">
    <property type="protein sequence ID" value="GKV11129.1"/>
    <property type="molecule type" value="Genomic_DNA"/>
</dbReference>
<evidence type="ECO:0000313" key="3">
    <source>
        <dbReference type="Proteomes" id="UP001054252"/>
    </source>
</evidence>
<sequence>MILIFSVQKHPHFPFSSTSFPPSLPPNEARTTSPISRCQSSETATGDAKSSVEGRSGVF</sequence>
<comment type="caution">
    <text evidence="2">The sequence shown here is derived from an EMBL/GenBank/DDBJ whole genome shotgun (WGS) entry which is preliminary data.</text>
</comment>